<protein>
    <submittedName>
        <fullName evidence="1">Uncharacterized protein</fullName>
    </submittedName>
</protein>
<organism evidence="1">
    <name type="scientific">Tuwongella immobilis</name>
    <dbReference type="NCBI Taxonomy" id="692036"/>
    <lineage>
        <taxon>Bacteria</taxon>
        <taxon>Pseudomonadati</taxon>
        <taxon>Planctomycetota</taxon>
        <taxon>Planctomycetia</taxon>
        <taxon>Gemmatales</taxon>
        <taxon>Gemmataceae</taxon>
        <taxon>Tuwongella</taxon>
    </lineage>
</organism>
<dbReference type="EMBL" id="LR593887">
    <property type="protein sequence ID" value="VTR98328.1"/>
    <property type="molecule type" value="Genomic_DNA"/>
</dbReference>
<evidence type="ECO:0000313" key="1">
    <source>
        <dbReference type="EMBL" id="VIP01412.1"/>
    </source>
</evidence>
<dbReference type="Proteomes" id="UP000464378">
    <property type="component" value="Chromosome"/>
</dbReference>
<dbReference type="AlphaFoldDB" id="A0A6C2YKG7"/>
<dbReference type="InterPro" id="IPR032675">
    <property type="entry name" value="LRR_dom_sf"/>
</dbReference>
<dbReference type="InParanoid" id="A0A6C2YKG7"/>
<name>A0A6C2YKG7_9BACT</name>
<keyword evidence="2" id="KW-1185">Reference proteome</keyword>
<dbReference type="Gene3D" id="3.80.10.10">
    <property type="entry name" value="Ribonuclease Inhibitor"/>
    <property type="match status" value="1"/>
</dbReference>
<dbReference type="RefSeq" id="WP_162656620.1">
    <property type="nucleotide sequence ID" value="NZ_LR593887.1"/>
</dbReference>
<sequence>MPIFEHLPSDWVERLNASDYSATVCLEAADALDEIQEWNYAQLIRWQCQEPERDPKQVTNRQAHRLADWYPRWAKSLECQLARVTHRHGFPDACELDTASAREWDALLELPSLRHLTCALSGDFPLSELANLQAMPRLESLRITLDAPAIALEHLLPLMHAPRLHDVSIHNFGGNSLLSPHLAELNAAKMQWWRMQPPAIRRQFAQLALAGQLRTWHPESEQLTVQPTALLTIPSILELASELPEIRRLLWNSPQHLPRSMQEFSQVNRPQFASHAWRMSSSPAEFPHLEPMPTVENLDIHVEQLGDSRLRDYWLQLPNLRTLSLHATRHQPDILEGLRNTQQLRVLHLNLPNLDDEGFRFLPPLPQLRELCIHRSQITSVSADWLATRFPQLQIAWIAGIEPDVSFPRHTVQPLTGRHSANARAIFRAAPHRQNRTPLPWSAILDDVTASESSPETSAFPWFFGQTLQIPVGLRCLHQSDSLRPESGILAFWQEDGWPESAFAPDAPSELGPAQILLEWLERPMESVRPQHLLEIEPHGRMRIPETATRWITDEPTQNDRHRVTQIWDHAPWRGMQCVWLGPRSAMRLRFRVGFRRIHAWTRAIESLTSSIRWQEIP</sequence>
<dbReference type="EMBL" id="LR586016">
    <property type="protein sequence ID" value="VIP01412.1"/>
    <property type="molecule type" value="Genomic_DNA"/>
</dbReference>
<reference evidence="1" key="1">
    <citation type="submission" date="2019-04" db="EMBL/GenBank/DDBJ databases">
        <authorList>
            <consortium name="Science for Life Laboratories"/>
        </authorList>
    </citation>
    <scope>NUCLEOTIDE SEQUENCE</scope>
    <source>
        <strain evidence="1">MBLW1</strain>
    </source>
</reference>
<dbReference type="SUPFAM" id="SSF52047">
    <property type="entry name" value="RNI-like"/>
    <property type="match status" value="1"/>
</dbReference>
<evidence type="ECO:0000313" key="2">
    <source>
        <dbReference type="Proteomes" id="UP000464378"/>
    </source>
</evidence>
<accession>A0A6C2YKG7</accession>
<gene>
    <name evidence="1" type="ORF">GMBLW1_25480</name>
</gene>
<proteinExistence type="predicted"/>
<dbReference type="KEGG" id="tim:GMBLW1_25480"/>